<accession>A0AAX6FG20</accession>
<dbReference type="PANTHER" id="PTHR11706:SF75">
    <property type="entry name" value="ETHYLENE-INSENSITIVE PROTEIN 2"/>
    <property type="match status" value="1"/>
</dbReference>
<name>A0AAX6FG20_IRIPA</name>
<feature type="region of interest" description="Disordered" evidence="6">
    <location>
        <begin position="1001"/>
        <end position="1021"/>
    </location>
</feature>
<dbReference type="PIRSF" id="PIRSF037378">
    <property type="entry name" value="EIN2"/>
    <property type="match status" value="1"/>
</dbReference>
<dbReference type="EMBL" id="JANAVB010029020">
    <property type="protein sequence ID" value="KAJ6815337.1"/>
    <property type="molecule type" value="Genomic_DNA"/>
</dbReference>
<feature type="transmembrane region" description="Helical" evidence="7">
    <location>
        <begin position="428"/>
        <end position="452"/>
    </location>
</feature>
<evidence type="ECO:0000256" key="7">
    <source>
        <dbReference type="SAM" id="Phobius"/>
    </source>
</evidence>
<feature type="transmembrane region" description="Helical" evidence="7">
    <location>
        <begin position="47"/>
        <end position="72"/>
    </location>
</feature>
<dbReference type="InterPro" id="IPR017187">
    <property type="entry name" value="EIN2"/>
</dbReference>
<reference evidence="8" key="2">
    <citation type="submission" date="2023-04" db="EMBL/GenBank/DDBJ databases">
        <authorList>
            <person name="Bruccoleri R.E."/>
            <person name="Oakeley E.J."/>
            <person name="Faust A.-M."/>
            <person name="Dessus-Babus S."/>
            <person name="Altorfer M."/>
            <person name="Burckhardt D."/>
            <person name="Oertli M."/>
            <person name="Naumann U."/>
            <person name="Petersen F."/>
            <person name="Wong J."/>
        </authorList>
    </citation>
    <scope>NUCLEOTIDE SEQUENCE</scope>
    <source>
        <strain evidence="8">GSM-AAB239-AS_SAM_17_03QT</strain>
        <tissue evidence="8">Leaf</tissue>
    </source>
</reference>
<evidence type="ECO:0000256" key="3">
    <source>
        <dbReference type="ARBA" id="ARBA00022692"/>
    </source>
</evidence>
<dbReference type="GO" id="GO:0005886">
    <property type="term" value="C:plasma membrane"/>
    <property type="evidence" value="ECO:0007669"/>
    <property type="project" value="TreeGrafter"/>
</dbReference>
<evidence type="ECO:0000256" key="4">
    <source>
        <dbReference type="ARBA" id="ARBA00022989"/>
    </source>
</evidence>
<comment type="similarity">
    <text evidence="2">Belongs to the NRAMP (TC 2.A.55) family.</text>
</comment>
<feature type="compositionally biased region" description="Gly residues" evidence="6">
    <location>
        <begin position="1002"/>
        <end position="1011"/>
    </location>
</feature>
<dbReference type="InterPro" id="IPR001046">
    <property type="entry name" value="NRAMP_fam"/>
</dbReference>
<comment type="caution">
    <text evidence="8">The sequence shown here is derived from an EMBL/GenBank/DDBJ whole genome shotgun (WGS) entry which is preliminary data.</text>
</comment>
<dbReference type="Pfam" id="PF01566">
    <property type="entry name" value="Nramp"/>
    <property type="match status" value="1"/>
</dbReference>
<evidence type="ECO:0000256" key="5">
    <source>
        <dbReference type="ARBA" id="ARBA00023136"/>
    </source>
</evidence>
<keyword evidence="4 7" id="KW-1133">Transmembrane helix</keyword>
<feature type="transmembrane region" description="Helical" evidence="7">
    <location>
        <begin position="350"/>
        <end position="374"/>
    </location>
</feature>
<dbReference type="GO" id="GO:0005384">
    <property type="term" value="F:manganese ion transmembrane transporter activity"/>
    <property type="evidence" value="ECO:0007669"/>
    <property type="project" value="TreeGrafter"/>
</dbReference>
<evidence type="ECO:0000256" key="1">
    <source>
        <dbReference type="ARBA" id="ARBA00004141"/>
    </source>
</evidence>
<proteinExistence type="inferred from homology"/>
<evidence type="ECO:0000256" key="6">
    <source>
        <dbReference type="SAM" id="MobiDB-lite"/>
    </source>
</evidence>
<dbReference type="GO" id="GO:0015086">
    <property type="term" value="F:cadmium ion transmembrane transporter activity"/>
    <property type="evidence" value="ECO:0007669"/>
    <property type="project" value="TreeGrafter"/>
</dbReference>
<protein>
    <submittedName>
        <fullName evidence="8">Protein ETHYLENE-INSENSITIVE 2 isoform X1</fullName>
    </submittedName>
</protein>
<dbReference type="Proteomes" id="UP001140949">
    <property type="component" value="Unassembled WGS sequence"/>
</dbReference>
<feature type="transmembrane region" description="Helical" evidence="7">
    <location>
        <begin position="270"/>
        <end position="293"/>
    </location>
</feature>
<dbReference type="GO" id="GO:0009873">
    <property type="term" value="P:ethylene-activated signaling pathway"/>
    <property type="evidence" value="ECO:0007669"/>
    <property type="project" value="InterPro"/>
</dbReference>
<feature type="transmembrane region" description="Helical" evidence="7">
    <location>
        <begin position="386"/>
        <end position="408"/>
    </location>
</feature>
<feature type="region of interest" description="Disordered" evidence="6">
    <location>
        <begin position="770"/>
        <end position="789"/>
    </location>
</feature>
<keyword evidence="5 7" id="KW-0472">Membrane</keyword>
<feature type="transmembrane region" description="Helical" evidence="7">
    <location>
        <begin position="84"/>
        <end position="113"/>
    </location>
</feature>
<sequence length="1293" mass="141612">MASADSGGAPLSLFPSLGPALMISMGYIDIGKWVAAVDGGAHFGFDLVFLVLLFNCIAILCQYLATCIGAATKKDLAEICSEEYCRAACILLGLQAELSMIISDVTTILGIAYGLNLLFGVELVTCIFFATVGSVLLPSLLSLLKSCKAEAFYISIASFTLLFYVLGVLTSQPEVPLIMNVIFPKLSWESAYSLMALLGANITVHNFYIHSSIVKHQKRRANVAMGALFHDHFFAILFIFTGIFLVNYVLMNSAASLFGNIDTVFNFQDAAILMDQIFGSPVAPAAFLLVLLFSSQITALTQSIGGQVILSCFFGVDLSPWVHRVFVKVLSIIPVLCCVNSAGAEGIYQLLIFCQVILAMFLPSSVIPLFRVASSRSIMGAFKTSWYLEILALLAFLLMLSSNVFFVIEMLFGNNSWMINLMGGTESIAVIPYTVLLVIACVSIGLTLHLAVTPLKSASDRPDIHIWAMDLQKDQPEVSESENDINLIKYDETQEYAVEDAMEKSVEDQSDKSTLEFNLDLPETVVHSDQDSRQSAHDSSVTLPCELPRYHIEESTSVVEEDFKETSRKVSAGGPLDEGIYEIIESKDPVAKDVGAQACVFLDRDSEGGNALQPDNSLKRDPPAPTSEGTESFNNTESFNSIKGKASDGDNGSGSLSKLSGLGRAARRQLAAILDEFWGNLFDFHGKLTQEANNNRLDVWLGLDLRTVGPTVKEEATRAESSRSYFSDAEMGQIFPTNQRDYDTPNQKKNYSPELPFGVKMGSSSWSQNLQTANVQSSSTNLLEPSERPYSSLQLPQYSDSRDYQPATIHGYQIASYLRDIGATRTPYSSISQNLPPTPISTAPSIPHLRDQIMYTRGQSDLGSLGTSLLNPALSRISRLQAEKPYYEPSFGEPSDHVGSSAYTKKYHSSPDISALIALSRNAYLNEGRGGAPIGPRPSSGRIASEQSPYLNPIPNSRVPLVFDQISPPTIHRDVFSLQPSLNPDAKSLWSRQPFEQLFGVPGKGPSGQDGGQERPSLNTKGTFPYAESGAQLLQSFRLCIMKLLKLEGSEWLFSQNGGSDEELIDCIATVERHRHRADACEINQLLIGELQNSSSDQKFASFKGSRGADLPRFQSIPNCGDGCIWQASLVVRFGIWCIRRILELSLVESRPELWGKYTYVLNRLQGIIEPAFFKPRQPLAVCSCLKESSEDMNIFNIVPQNGFPRTMEKPNNRSLTTASLVLEIIRDVETAVSGRKGRTGTAAGDVAFPKGKENLASVLKRYKRRLLNKNTSTNDGTSLSRRVPSSASSLVL</sequence>
<feature type="region of interest" description="Disordered" evidence="6">
    <location>
        <begin position="1270"/>
        <end position="1293"/>
    </location>
</feature>
<evidence type="ECO:0000313" key="8">
    <source>
        <dbReference type="EMBL" id="KAJ6815337.1"/>
    </source>
</evidence>
<evidence type="ECO:0000313" key="9">
    <source>
        <dbReference type="Proteomes" id="UP001140949"/>
    </source>
</evidence>
<feature type="transmembrane region" description="Helical" evidence="7">
    <location>
        <begin position="151"/>
        <end position="170"/>
    </location>
</feature>
<evidence type="ECO:0000256" key="2">
    <source>
        <dbReference type="ARBA" id="ARBA00009965"/>
    </source>
</evidence>
<dbReference type="GO" id="GO:0034755">
    <property type="term" value="P:iron ion transmembrane transport"/>
    <property type="evidence" value="ECO:0007669"/>
    <property type="project" value="TreeGrafter"/>
</dbReference>
<gene>
    <name evidence="8" type="ORF">M6B38_134440</name>
</gene>
<dbReference type="PRINTS" id="PR00447">
    <property type="entry name" value="NATRESASSCMP"/>
</dbReference>
<comment type="subcellular location">
    <subcellularLocation>
        <location evidence="1">Membrane</location>
        <topology evidence="1">Multi-pass membrane protein</topology>
    </subcellularLocation>
</comment>
<keyword evidence="3 7" id="KW-0812">Transmembrane</keyword>
<keyword evidence="9" id="KW-1185">Reference proteome</keyword>
<reference evidence="8" key="1">
    <citation type="journal article" date="2023" name="GigaByte">
        <title>Genome assembly of the bearded iris, Iris pallida Lam.</title>
        <authorList>
            <person name="Bruccoleri R.E."/>
            <person name="Oakeley E.J."/>
            <person name="Faust A.M.E."/>
            <person name="Altorfer M."/>
            <person name="Dessus-Babus S."/>
            <person name="Burckhardt D."/>
            <person name="Oertli M."/>
            <person name="Naumann U."/>
            <person name="Petersen F."/>
            <person name="Wong J."/>
        </authorList>
    </citation>
    <scope>NUCLEOTIDE SEQUENCE</scope>
    <source>
        <strain evidence="8">GSM-AAB239-AS_SAM_17_03QT</strain>
    </source>
</reference>
<feature type="region of interest" description="Disordered" evidence="6">
    <location>
        <begin position="606"/>
        <end position="654"/>
    </location>
</feature>
<dbReference type="PANTHER" id="PTHR11706">
    <property type="entry name" value="SOLUTE CARRIER PROTEIN FAMILY 11 MEMBER"/>
    <property type="match status" value="1"/>
</dbReference>
<organism evidence="8 9">
    <name type="scientific">Iris pallida</name>
    <name type="common">Sweet iris</name>
    <dbReference type="NCBI Taxonomy" id="29817"/>
    <lineage>
        <taxon>Eukaryota</taxon>
        <taxon>Viridiplantae</taxon>
        <taxon>Streptophyta</taxon>
        <taxon>Embryophyta</taxon>
        <taxon>Tracheophyta</taxon>
        <taxon>Spermatophyta</taxon>
        <taxon>Magnoliopsida</taxon>
        <taxon>Liliopsida</taxon>
        <taxon>Asparagales</taxon>
        <taxon>Iridaceae</taxon>
        <taxon>Iridoideae</taxon>
        <taxon>Irideae</taxon>
        <taxon>Iris</taxon>
    </lineage>
</organism>
<feature type="transmembrane region" description="Helical" evidence="7">
    <location>
        <begin position="229"/>
        <end position="250"/>
    </location>
</feature>
<feature type="compositionally biased region" description="Polar residues" evidence="6">
    <location>
        <begin position="627"/>
        <end position="641"/>
    </location>
</feature>
<feature type="compositionally biased region" description="Low complexity" evidence="6">
    <location>
        <begin position="1279"/>
        <end position="1293"/>
    </location>
</feature>
<feature type="transmembrane region" description="Helical" evidence="7">
    <location>
        <begin position="119"/>
        <end position="144"/>
    </location>
</feature>
<feature type="transmembrane region" description="Helical" evidence="7">
    <location>
        <begin position="190"/>
        <end position="209"/>
    </location>
</feature>